<dbReference type="PANTHER" id="PTHR30313:SF2">
    <property type="entry name" value="DNA PRIMASE"/>
    <property type="match status" value="1"/>
</dbReference>
<keyword evidence="3 9" id="KW-0808">Transferase</keyword>
<gene>
    <name evidence="9" type="primary">dnaG</name>
    <name evidence="9" type="ORF">BSF38_02884</name>
</gene>
<proteinExistence type="predicted"/>
<dbReference type="GO" id="GO:0016779">
    <property type="term" value="F:nucleotidyltransferase activity"/>
    <property type="evidence" value="ECO:0007669"/>
    <property type="project" value="UniProtKB-KW"/>
</dbReference>
<dbReference type="PANTHER" id="PTHR30313">
    <property type="entry name" value="DNA PRIMASE"/>
    <property type="match status" value="1"/>
</dbReference>
<keyword evidence="1" id="KW-0240">DNA-directed RNA polymerase</keyword>
<evidence type="ECO:0000256" key="1">
    <source>
        <dbReference type="ARBA" id="ARBA00022478"/>
    </source>
</evidence>
<dbReference type="EMBL" id="CP019082">
    <property type="protein sequence ID" value="APW61370.1"/>
    <property type="molecule type" value="Genomic_DNA"/>
</dbReference>
<dbReference type="SMART" id="SM00493">
    <property type="entry name" value="TOPRIM"/>
    <property type="match status" value="1"/>
</dbReference>
<dbReference type="Gene3D" id="3.40.1360.10">
    <property type="match status" value="1"/>
</dbReference>
<reference evidence="10" key="1">
    <citation type="submission" date="2016-12" db="EMBL/GenBank/DDBJ databases">
        <title>Comparative genomics of four Isosphaeraceae planctomycetes: a common pool of plasmids and glycoside hydrolase genes.</title>
        <authorList>
            <person name="Ivanova A."/>
        </authorList>
    </citation>
    <scope>NUCLEOTIDE SEQUENCE [LARGE SCALE GENOMIC DNA]</scope>
    <source>
        <strain evidence="10">PX4</strain>
    </source>
</reference>
<keyword evidence="5" id="KW-0235">DNA replication</keyword>
<dbReference type="InterPro" id="IPR034151">
    <property type="entry name" value="TOPRIM_DnaG_bac"/>
</dbReference>
<evidence type="ECO:0000259" key="8">
    <source>
        <dbReference type="PROSITE" id="PS50880"/>
    </source>
</evidence>
<dbReference type="GO" id="GO:0008270">
    <property type="term" value="F:zinc ion binding"/>
    <property type="evidence" value="ECO:0007669"/>
    <property type="project" value="InterPro"/>
</dbReference>
<dbReference type="Pfam" id="PF13155">
    <property type="entry name" value="Toprim_2"/>
    <property type="match status" value="1"/>
</dbReference>
<evidence type="ECO:0000256" key="6">
    <source>
        <dbReference type="ARBA" id="ARBA00023163"/>
    </source>
</evidence>
<dbReference type="CDD" id="cd03364">
    <property type="entry name" value="TOPRIM_DnaG_primases"/>
    <property type="match status" value="1"/>
</dbReference>
<keyword evidence="10" id="KW-1185">Reference proteome</keyword>
<dbReference type="InterPro" id="IPR036977">
    <property type="entry name" value="DNA_primase_Znf_CHC2"/>
</dbReference>
<name>A0A1U7CQZ6_9BACT</name>
<organism evidence="9 10">
    <name type="scientific">Paludisphaera borealis</name>
    <dbReference type="NCBI Taxonomy" id="1387353"/>
    <lineage>
        <taxon>Bacteria</taxon>
        <taxon>Pseudomonadati</taxon>
        <taxon>Planctomycetota</taxon>
        <taxon>Planctomycetia</taxon>
        <taxon>Isosphaerales</taxon>
        <taxon>Isosphaeraceae</taxon>
        <taxon>Paludisphaera</taxon>
    </lineage>
</organism>
<sequence length="589" mass="64893">MLELRRGGDVFDFVQKIERVEFPEALRMLAERAGIVLESPSASAAARSGGPTKSDLAGVLAWAEKYFATGLKSSDAARAYLKERGLSADSVTRHRLGFAPEERGRLSAEARKQGFTHDLLEQAGLIVRPEDSPGVVRERFRGRLIFPIHDERGRTIGFGGRILPEAERVASSMGNRVAKYLNSPETALFQKRRVLYAADLARTAGREAGWVAVVEGYTDVIAAHQVGLCNVVGTLGTAFGDDHVQTLRRLADRACLVFDGDTAGQTAAERALEVFLGHELDVRVLSLPSGLDPCDFLLNQGADAFRDLASKAVDPLAFILDRARVRFEFESIEGSRQAAEWVLGIMSRVPSQSRVGLDLKLAKALDALAHGLRVPLDPLKKRLGELRRAAAKPKSNRREPDGPPGSTPRIDSAHAVAAAPELFRAMDPVDRELLEIVVNQPDCVSRIVSRVPLVALRDDAARAILKASYDLFSEGERPCYESLVTRLEDPRPRALAAYLDHTGSGTHEEQPLDDDTASQGDWERRLELVLGRLAERERLVRLGDLRQALDEIDQQADPDAYRALELEYRRLLTQRAGTKKSRPDPTFRA</sequence>
<dbReference type="SUPFAM" id="SSF56731">
    <property type="entry name" value="DNA primase core"/>
    <property type="match status" value="1"/>
</dbReference>
<dbReference type="InterPro" id="IPR013264">
    <property type="entry name" value="DNAG_N"/>
</dbReference>
<protein>
    <submittedName>
        <fullName evidence="9">DNA primase</fullName>
        <ecNumber evidence="9">2.7.7.-</ecNumber>
    </submittedName>
</protein>
<dbReference type="Gene3D" id="3.90.980.10">
    <property type="entry name" value="DNA primase, catalytic core, N-terminal domain"/>
    <property type="match status" value="1"/>
</dbReference>
<feature type="region of interest" description="Disordered" evidence="7">
    <location>
        <begin position="389"/>
        <end position="412"/>
    </location>
</feature>
<dbReference type="InterPro" id="IPR037068">
    <property type="entry name" value="DNA_primase_core_N_sf"/>
</dbReference>
<feature type="domain" description="Toprim" evidence="8">
    <location>
        <begin position="209"/>
        <end position="288"/>
    </location>
</feature>
<dbReference type="GO" id="GO:1990077">
    <property type="term" value="C:primosome complex"/>
    <property type="evidence" value="ECO:0007669"/>
    <property type="project" value="UniProtKB-KW"/>
</dbReference>
<dbReference type="RefSeq" id="WP_237170881.1">
    <property type="nucleotide sequence ID" value="NZ_CP019082.1"/>
</dbReference>
<dbReference type="Proteomes" id="UP000186309">
    <property type="component" value="Chromosome"/>
</dbReference>
<dbReference type="Gene3D" id="3.90.580.10">
    <property type="entry name" value="Zinc finger, CHC2-type domain"/>
    <property type="match status" value="1"/>
</dbReference>
<dbReference type="GO" id="GO:0000428">
    <property type="term" value="C:DNA-directed RNA polymerase complex"/>
    <property type="evidence" value="ECO:0007669"/>
    <property type="project" value="UniProtKB-KW"/>
</dbReference>
<dbReference type="KEGG" id="pbor:BSF38_02884"/>
<dbReference type="GO" id="GO:0006269">
    <property type="term" value="P:DNA replication, synthesis of primer"/>
    <property type="evidence" value="ECO:0007669"/>
    <property type="project" value="UniProtKB-KW"/>
</dbReference>
<dbReference type="AlphaFoldDB" id="A0A1U7CQZ6"/>
<keyword evidence="2" id="KW-0639">Primosome</keyword>
<dbReference type="EC" id="2.7.7.-" evidence="9"/>
<keyword evidence="4 9" id="KW-0548">Nucleotidyltransferase</keyword>
<dbReference type="SUPFAM" id="SSF57783">
    <property type="entry name" value="Zinc beta-ribbon"/>
    <property type="match status" value="1"/>
</dbReference>
<dbReference type="GO" id="GO:0005737">
    <property type="term" value="C:cytoplasm"/>
    <property type="evidence" value="ECO:0007669"/>
    <property type="project" value="TreeGrafter"/>
</dbReference>
<dbReference type="GO" id="GO:0003677">
    <property type="term" value="F:DNA binding"/>
    <property type="evidence" value="ECO:0007669"/>
    <property type="project" value="InterPro"/>
</dbReference>
<dbReference type="PROSITE" id="PS50880">
    <property type="entry name" value="TOPRIM"/>
    <property type="match status" value="1"/>
</dbReference>
<evidence type="ECO:0000313" key="9">
    <source>
        <dbReference type="EMBL" id="APW61370.1"/>
    </source>
</evidence>
<dbReference type="InterPro" id="IPR050219">
    <property type="entry name" value="DnaG_primase"/>
</dbReference>
<evidence type="ECO:0000256" key="3">
    <source>
        <dbReference type="ARBA" id="ARBA00022679"/>
    </source>
</evidence>
<evidence type="ECO:0000256" key="4">
    <source>
        <dbReference type="ARBA" id="ARBA00022695"/>
    </source>
</evidence>
<accession>A0A1U7CQZ6</accession>
<evidence type="ECO:0000256" key="2">
    <source>
        <dbReference type="ARBA" id="ARBA00022515"/>
    </source>
</evidence>
<dbReference type="InterPro" id="IPR006171">
    <property type="entry name" value="TOPRIM_dom"/>
</dbReference>
<evidence type="ECO:0000313" key="10">
    <source>
        <dbReference type="Proteomes" id="UP000186309"/>
    </source>
</evidence>
<evidence type="ECO:0000256" key="7">
    <source>
        <dbReference type="SAM" id="MobiDB-lite"/>
    </source>
</evidence>
<dbReference type="Pfam" id="PF08275">
    <property type="entry name" value="DNAG_N"/>
    <property type="match status" value="1"/>
</dbReference>
<evidence type="ECO:0000256" key="5">
    <source>
        <dbReference type="ARBA" id="ARBA00022705"/>
    </source>
</evidence>
<keyword evidence="6" id="KW-0804">Transcription</keyword>
<dbReference type="STRING" id="1387353.BSF38_02884"/>